<organism evidence="2 3">
    <name type="scientific">Monilinia fructicola</name>
    <name type="common">Brown rot fungus</name>
    <name type="synonym">Ciboria fructicola</name>
    <dbReference type="NCBI Taxonomy" id="38448"/>
    <lineage>
        <taxon>Eukaryota</taxon>
        <taxon>Fungi</taxon>
        <taxon>Dikarya</taxon>
        <taxon>Ascomycota</taxon>
        <taxon>Pezizomycotina</taxon>
        <taxon>Leotiomycetes</taxon>
        <taxon>Helotiales</taxon>
        <taxon>Sclerotiniaceae</taxon>
        <taxon>Monilinia</taxon>
    </lineage>
</organism>
<name>A0A5M9JMA2_MONFR</name>
<feature type="compositionally biased region" description="Low complexity" evidence="1">
    <location>
        <begin position="140"/>
        <end position="162"/>
    </location>
</feature>
<gene>
    <name evidence="2" type="ORF">EYC84_008570</name>
</gene>
<evidence type="ECO:0000313" key="3">
    <source>
        <dbReference type="Proteomes" id="UP000322873"/>
    </source>
</evidence>
<feature type="compositionally biased region" description="Gly residues" evidence="1">
    <location>
        <begin position="126"/>
        <end position="139"/>
    </location>
</feature>
<dbReference type="AlphaFoldDB" id="A0A5M9JMA2"/>
<evidence type="ECO:0000256" key="1">
    <source>
        <dbReference type="SAM" id="MobiDB-lite"/>
    </source>
</evidence>
<keyword evidence="3" id="KW-1185">Reference proteome</keyword>
<dbReference type="EMBL" id="VICG01000010">
    <property type="protein sequence ID" value="KAA8568175.1"/>
    <property type="molecule type" value="Genomic_DNA"/>
</dbReference>
<evidence type="ECO:0000313" key="2">
    <source>
        <dbReference type="EMBL" id="KAA8568175.1"/>
    </source>
</evidence>
<feature type="region of interest" description="Disordered" evidence="1">
    <location>
        <begin position="199"/>
        <end position="240"/>
    </location>
</feature>
<feature type="region of interest" description="Disordered" evidence="1">
    <location>
        <begin position="39"/>
        <end position="172"/>
    </location>
</feature>
<reference evidence="2 3" key="1">
    <citation type="submission" date="2019-06" db="EMBL/GenBank/DDBJ databases">
        <title>Genome Sequence of the Brown Rot Fungal Pathogen Monilinia fructicola.</title>
        <authorList>
            <person name="De Miccolis Angelini R.M."/>
            <person name="Landi L."/>
            <person name="Abate D."/>
            <person name="Pollastro S."/>
            <person name="Romanazzi G."/>
            <person name="Faretra F."/>
        </authorList>
    </citation>
    <scope>NUCLEOTIDE SEQUENCE [LARGE SCALE GENOMIC DNA]</scope>
    <source>
        <strain evidence="2 3">Mfrc123</strain>
    </source>
</reference>
<comment type="caution">
    <text evidence="2">The sequence shown here is derived from an EMBL/GenBank/DDBJ whole genome shotgun (WGS) entry which is preliminary data.</text>
</comment>
<accession>A0A5M9JMA2</accession>
<feature type="compositionally biased region" description="Basic residues" evidence="1">
    <location>
        <begin position="94"/>
        <end position="106"/>
    </location>
</feature>
<feature type="compositionally biased region" description="Polar residues" evidence="1">
    <location>
        <begin position="42"/>
        <end position="60"/>
    </location>
</feature>
<proteinExistence type="predicted"/>
<feature type="region of interest" description="Disordered" evidence="1">
    <location>
        <begin position="1"/>
        <end position="27"/>
    </location>
</feature>
<dbReference type="Proteomes" id="UP000322873">
    <property type="component" value="Unassembled WGS sequence"/>
</dbReference>
<protein>
    <submittedName>
        <fullName evidence="2">Uncharacterized protein</fullName>
    </submittedName>
</protein>
<sequence length="240" mass="25950">MVKPRHKKLTKDTDNQKPTFENSDRVPPALKRVKFLIKNKETSIPQVEKNTNDQNPTFENSDIVPPAPKKVKISMKKEKTPTKSNTLADALPAPKRKSKRAAKKSGRAISDETGSGGSGSRQSGSGQDGSGETGSGETGSGEIDSGEVGSEELGSGEIGSTEPGHDDEAISFATHRLNDAFNSVDEESVIWKLTHHFSKEQVSSSNLHDQKVASRSSHTRLPATYTGNNKIQKGNEWNEA</sequence>